<evidence type="ECO:0000313" key="4">
    <source>
        <dbReference type="EMBL" id="MBV4359089.1"/>
    </source>
</evidence>
<keyword evidence="1" id="KW-1133">Transmembrane helix</keyword>
<reference evidence="4" key="1">
    <citation type="submission" date="2021-06" db="EMBL/GenBank/DDBJ databases">
        <authorList>
            <person name="Huq M.A."/>
        </authorList>
    </citation>
    <scope>NUCLEOTIDE SEQUENCE</scope>
    <source>
        <strain evidence="4">MAH-26</strain>
    </source>
</reference>
<dbReference type="InterPro" id="IPR012373">
    <property type="entry name" value="Ferrdict_sens_TM"/>
</dbReference>
<feature type="transmembrane region" description="Helical" evidence="1">
    <location>
        <begin position="89"/>
        <end position="109"/>
    </location>
</feature>
<organism evidence="4 5">
    <name type="scientific">Pinibacter aurantiacus</name>
    <dbReference type="NCBI Taxonomy" id="2851599"/>
    <lineage>
        <taxon>Bacteria</taxon>
        <taxon>Pseudomonadati</taxon>
        <taxon>Bacteroidota</taxon>
        <taxon>Chitinophagia</taxon>
        <taxon>Chitinophagales</taxon>
        <taxon>Chitinophagaceae</taxon>
        <taxon>Pinibacter</taxon>
    </lineage>
</organism>
<dbReference type="InterPro" id="IPR032508">
    <property type="entry name" value="FecR_C"/>
</dbReference>
<evidence type="ECO:0000256" key="1">
    <source>
        <dbReference type="SAM" id="Phobius"/>
    </source>
</evidence>
<name>A0A9E2W5P0_9BACT</name>
<feature type="domain" description="Protein FecR C-terminal" evidence="3">
    <location>
        <begin position="324"/>
        <end position="389"/>
    </location>
</feature>
<dbReference type="RefSeq" id="WP_217792945.1">
    <property type="nucleotide sequence ID" value="NZ_JAHSPG010000014.1"/>
</dbReference>
<evidence type="ECO:0000313" key="5">
    <source>
        <dbReference type="Proteomes" id="UP000812270"/>
    </source>
</evidence>
<keyword evidence="1" id="KW-0812">Transmembrane</keyword>
<accession>A0A9E2W5P0</accession>
<dbReference type="AlphaFoldDB" id="A0A9E2W5P0"/>
<dbReference type="EMBL" id="JAHSPG010000014">
    <property type="protein sequence ID" value="MBV4359089.1"/>
    <property type="molecule type" value="Genomic_DNA"/>
</dbReference>
<dbReference type="GO" id="GO:0016989">
    <property type="term" value="F:sigma factor antagonist activity"/>
    <property type="evidence" value="ECO:0007669"/>
    <property type="project" value="TreeGrafter"/>
</dbReference>
<dbReference type="Pfam" id="PF04773">
    <property type="entry name" value="FecR"/>
    <property type="match status" value="1"/>
</dbReference>
<comment type="caution">
    <text evidence="4">The sequence shown here is derived from an EMBL/GenBank/DDBJ whole genome shotgun (WGS) entry which is preliminary data.</text>
</comment>
<gene>
    <name evidence="4" type="ORF">KTO63_18115</name>
</gene>
<keyword evidence="1" id="KW-0472">Membrane</keyword>
<dbReference type="PANTHER" id="PTHR30273">
    <property type="entry name" value="PERIPLASMIC SIGNAL SENSOR AND SIGMA FACTOR ACTIVATOR FECR-RELATED"/>
    <property type="match status" value="1"/>
</dbReference>
<sequence>MNYQFQETEEKAQRIAYLVAGFINKTLTTKEHDELDEWVGENDDNTELFAQLTDKRNIDEAMAFMTGLNKDKAYKKIKSQLFTAKKIKWLFPVSIAAIVLIAFGIGWLIKSGGDEPQPEKPDGANETAILPGFAKATLQLANGRTIELGPKQQGKIANQNGVEINGTDQTITYSGEERSKSEAAFNTLIVPKGGKYVLKLSDGTTVWLNAASSIKYPVAFTGNERKVVVEGEAFFDIAKNEQKPFIVQTSNQSIKVLGTSFNVSTYIDEPSTQTTLVSGKIKVIAGGLEKVLTTGEQACVNAPGNIEITKANLREVTAWKEDQFLFKNQPIENIMRQLARWYDVKVVYKSNINYHFNAAVPRKEPLLTILQLLQQTGHVHFAVNGTTVEVGP</sequence>
<keyword evidence="5" id="KW-1185">Reference proteome</keyword>
<dbReference type="PANTHER" id="PTHR30273:SF2">
    <property type="entry name" value="PROTEIN FECR"/>
    <property type="match status" value="1"/>
</dbReference>
<proteinExistence type="predicted"/>
<dbReference type="InterPro" id="IPR006860">
    <property type="entry name" value="FecR"/>
</dbReference>
<evidence type="ECO:0000259" key="2">
    <source>
        <dbReference type="Pfam" id="PF04773"/>
    </source>
</evidence>
<evidence type="ECO:0000259" key="3">
    <source>
        <dbReference type="Pfam" id="PF16344"/>
    </source>
</evidence>
<feature type="domain" description="FecR protein" evidence="2">
    <location>
        <begin position="189"/>
        <end position="282"/>
    </location>
</feature>
<dbReference type="Pfam" id="PF16344">
    <property type="entry name" value="FecR_C"/>
    <property type="match status" value="1"/>
</dbReference>
<protein>
    <submittedName>
        <fullName evidence="4">DUF4974 domain-containing protein</fullName>
    </submittedName>
</protein>
<dbReference type="Proteomes" id="UP000812270">
    <property type="component" value="Unassembled WGS sequence"/>
</dbReference>